<protein>
    <submittedName>
        <fullName evidence="12">PASTA domain-containing protein</fullName>
    </submittedName>
</protein>
<keyword evidence="10" id="KW-1133">Transmembrane helix</keyword>
<dbReference type="Gene3D" id="3.30.10.20">
    <property type="match status" value="1"/>
</dbReference>
<evidence type="ECO:0000313" key="13">
    <source>
        <dbReference type="Proteomes" id="UP000675409"/>
    </source>
</evidence>
<feature type="domain" description="PASTA" evidence="11">
    <location>
        <begin position="770"/>
        <end position="835"/>
    </location>
</feature>
<proteinExistence type="predicted"/>
<feature type="compositionally biased region" description="Low complexity" evidence="9">
    <location>
        <begin position="858"/>
        <end position="870"/>
    </location>
</feature>
<name>A0ABS1LKK6_9MICO</name>
<evidence type="ECO:0000256" key="8">
    <source>
        <dbReference type="ARBA" id="ARBA00049902"/>
    </source>
</evidence>
<keyword evidence="5" id="KW-0378">Hydrolase</keyword>
<evidence type="ECO:0000256" key="3">
    <source>
        <dbReference type="ARBA" id="ARBA00022676"/>
    </source>
</evidence>
<feature type="region of interest" description="Disordered" evidence="9">
    <location>
        <begin position="794"/>
        <end position="881"/>
    </location>
</feature>
<evidence type="ECO:0000256" key="6">
    <source>
        <dbReference type="ARBA" id="ARBA00023268"/>
    </source>
</evidence>
<comment type="catalytic activity">
    <reaction evidence="7">
        <text>Preferential cleavage: (Ac)2-L-Lys-D-Ala-|-D-Ala. Also transpeptidation of peptidyl-alanyl moieties that are N-acyl substituents of D-alanine.</text>
        <dbReference type="EC" id="3.4.16.4"/>
    </reaction>
</comment>
<dbReference type="InterPro" id="IPR012338">
    <property type="entry name" value="Beta-lactam/transpept-like"/>
</dbReference>
<keyword evidence="6" id="KW-0511">Multifunctional enzyme</keyword>
<dbReference type="RefSeq" id="WP_201847022.1">
    <property type="nucleotide sequence ID" value="NZ_JABBYC010000015.1"/>
</dbReference>
<dbReference type="PANTHER" id="PTHR32282:SF34">
    <property type="entry name" value="PENICILLIN-BINDING PROTEIN 1A"/>
    <property type="match status" value="1"/>
</dbReference>
<evidence type="ECO:0000256" key="2">
    <source>
        <dbReference type="ARBA" id="ARBA00022670"/>
    </source>
</evidence>
<evidence type="ECO:0000256" key="4">
    <source>
        <dbReference type="ARBA" id="ARBA00022679"/>
    </source>
</evidence>
<dbReference type="Pfam" id="PF00905">
    <property type="entry name" value="Transpeptidase"/>
    <property type="match status" value="1"/>
</dbReference>
<feature type="compositionally biased region" description="Polar residues" evidence="9">
    <location>
        <begin position="822"/>
        <end position="843"/>
    </location>
</feature>
<dbReference type="Proteomes" id="UP000675409">
    <property type="component" value="Unassembled WGS sequence"/>
</dbReference>
<dbReference type="Gene3D" id="1.10.3810.10">
    <property type="entry name" value="Biosynthetic peptidoglycan transglycosylase-like"/>
    <property type="match status" value="1"/>
</dbReference>
<sequence length="881" mass="96014">MATWSAPQIPPSRPRARTQFWNYPRPYRTGWKAWLPSWRFVVGVMLAGLSLGAGVFMAAWTNITIPAELDNVETTTVRYAGDGGKLGEFRGAEDRKIVTVDDLPIWVANAAVASEDRNFYAKNNLGISPTGIARAALTGVGGGSTLTQQYVEQAYTSWNPNPTYVDKFKEMVLAMKVRSDPETYPPEDILGEYLNRIYLGRSAYGIETAAQAYFHKSAKKLTPSEAAFLAGIIPSPNAYDDTEWGPGWAEGRWERTLSFMHEDGYIDDQQYDEAVSAGFPKPEEHKQSAAYAGPKGYILKEVERELQANGFDLGRLYKDGLVVETTIDKKLQKAANETAKLPEEANTPLMRSALVSIDPKTGAIRAMYGGPDKSDPKYDLNAATDNWQQGGSTNKPFALIAAMDQGIPLGTQFNGDQPQTFDYYTKRDTTTGLEEPVPVTNFASESFGDIDLVKATAHSVNTVYVQLNHEVTPQATQEVAKKLGLDVEGSLAYRKWDALSDEEKEKKPSPGETSSRMSNVLGTSYVYTVDLARAYATIANKGVRTTPHLVNKVVDPDTGTVVYQSEVTEEREFSEDVMANATYAMSQVVDDPSGSGHYARQYIPDRPLAGKTGTSNDNYAAWFAGFTPQLVTVVNIYQYDPDSQKFQQLTPFPPFQQMTGGTWPVQAWTAFMAQALDGEPIEQFPDYEYIKPKPSPSPTPTDQKVKVPEGLEGQPWESVRQQLVALGLNPQLKEVNDPRYPEPQTVVRVQDAGKEVDPSTTIEVRITAAANPVATVPSVVTLSEREAEKQLRASGYRMQSQTVASAEPAGTVISQDPAPGTQLEQGNTVTVQVSDGSQPSPTDGATCGVLGFDPCPDPTDTSTTGPSTEPGPGGGNNSNNG</sequence>
<dbReference type="InterPro" id="IPR001264">
    <property type="entry name" value="Glyco_trans_51"/>
</dbReference>
<reference evidence="12 13" key="1">
    <citation type="journal article" date="2021" name="Arch. Microbiol.">
        <title>Myceligenerans indicum sp. nov., an actinobacterium isolated from mangrove sediment of Sundarbans, India.</title>
        <authorList>
            <person name="Asha K."/>
            <person name="Bhadury P."/>
        </authorList>
    </citation>
    <scope>NUCLEOTIDE SEQUENCE [LARGE SCALE GENOMIC DNA]</scope>
    <source>
        <strain evidence="12 13">I2</strain>
    </source>
</reference>
<dbReference type="PROSITE" id="PS51178">
    <property type="entry name" value="PASTA"/>
    <property type="match status" value="1"/>
</dbReference>
<evidence type="ECO:0000259" key="11">
    <source>
        <dbReference type="PROSITE" id="PS51178"/>
    </source>
</evidence>
<keyword evidence="3" id="KW-0328">Glycosyltransferase</keyword>
<dbReference type="CDD" id="cd06577">
    <property type="entry name" value="PASTA_pknB"/>
    <property type="match status" value="2"/>
</dbReference>
<dbReference type="PANTHER" id="PTHR32282">
    <property type="entry name" value="BINDING PROTEIN TRANSPEPTIDASE, PUTATIVE-RELATED"/>
    <property type="match status" value="1"/>
</dbReference>
<evidence type="ECO:0000256" key="9">
    <source>
        <dbReference type="SAM" id="MobiDB-lite"/>
    </source>
</evidence>
<dbReference type="InterPro" id="IPR036950">
    <property type="entry name" value="PBP_transglycosylase"/>
</dbReference>
<keyword evidence="10" id="KW-0472">Membrane</keyword>
<keyword evidence="13" id="KW-1185">Reference proteome</keyword>
<keyword evidence="2" id="KW-0645">Protease</keyword>
<dbReference type="InterPro" id="IPR001460">
    <property type="entry name" value="PCN-bd_Tpept"/>
</dbReference>
<feature type="transmembrane region" description="Helical" evidence="10">
    <location>
        <begin position="38"/>
        <end position="60"/>
    </location>
</feature>
<dbReference type="InterPro" id="IPR023346">
    <property type="entry name" value="Lysozyme-like_dom_sf"/>
</dbReference>
<dbReference type="EMBL" id="JABBYC010000015">
    <property type="protein sequence ID" value="MBL0886746.1"/>
    <property type="molecule type" value="Genomic_DNA"/>
</dbReference>
<dbReference type="Pfam" id="PF00912">
    <property type="entry name" value="Transgly"/>
    <property type="match status" value="1"/>
</dbReference>
<dbReference type="SMART" id="SM00740">
    <property type="entry name" value="PASTA"/>
    <property type="match status" value="2"/>
</dbReference>
<comment type="caution">
    <text evidence="12">The sequence shown here is derived from an EMBL/GenBank/DDBJ whole genome shotgun (WGS) entry which is preliminary data.</text>
</comment>
<dbReference type="Gene3D" id="3.40.710.10">
    <property type="entry name" value="DD-peptidase/beta-lactamase superfamily"/>
    <property type="match status" value="1"/>
</dbReference>
<dbReference type="InterPro" id="IPR050396">
    <property type="entry name" value="Glycosyltr_51/Transpeptidase"/>
</dbReference>
<evidence type="ECO:0000313" key="12">
    <source>
        <dbReference type="EMBL" id="MBL0886746.1"/>
    </source>
</evidence>
<comment type="catalytic activity">
    <reaction evidence="8">
        <text>[GlcNAc-(1-&gt;4)-Mur2Ac(oyl-L-Ala-gamma-D-Glu-L-Lys-D-Ala-D-Ala)](n)-di-trans,octa-cis-undecaprenyl diphosphate + beta-D-GlcNAc-(1-&gt;4)-Mur2Ac(oyl-L-Ala-gamma-D-Glu-L-Lys-D-Ala-D-Ala)-di-trans,octa-cis-undecaprenyl diphosphate = [GlcNAc-(1-&gt;4)-Mur2Ac(oyl-L-Ala-gamma-D-Glu-L-Lys-D-Ala-D-Ala)](n+1)-di-trans,octa-cis-undecaprenyl diphosphate + di-trans,octa-cis-undecaprenyl diphosphate + H(+)</text>
        <dbReference type="Rhea" id="RHEA:23708"/>
        <dbReference type="Rhea" id="RHEA-COMP:9602"/>
        <dbReference type="Rhea" id="RHEA-COMP:9603"/>
        <dbReference type="ChEBI" id="CHEBI:15378"/>
        <dbReference type="ChEBI" id="CHEBI:58405"/>
        <dbReference type="ChEBI" id="CHEBI:60033"/>
        <dbReference type="ChEBI" id="CHEBI:78435"/>
        <dbReference type="EC" id="2.4.99.28"/>
    </reaction>
</comment>
<evidence type="ECO:0000256" key="1">
    <source>
        <dbReference type="ARBA" id="ARBA00022645"/>
    </source>
</evidence>
<dbReference type="Pfam" id="PF03793">
    <property type="entry name" value="PASTA"/>
    <property type="match status" value="1"/>
</dbReference>
<keyword evidence="4" id="KW-0808">Transferase</keyword>
<dbReference type="InterPro" id="IPR005543">
    <property type="entry name" value="PASTA_dom"/>
</dbReference>
<evidence type="ECO:0000256" key="5">
    <source>
        <dbReference type="ARBA" id="ARBA00022801"/>
    </source>
</evidence>
<organism evidence="12 13">
    <name type="scientific">Myceligenerans indicum</name>
    <dbReference type="NCBI Taxonomy" id="2593663"/>
    <lineage>
        <taxon>Bacteria</taxon>
        <taxon>Bacillati</taxon>
        <taxon>Actinomycetota</taxon>
        <taxon>Actinomycetes</taxon>
        <taxon>Micrococcales</taxon>
        <taxon>Promicromonosporaceae</taxon>
        <taxon>Myceligenerans</taxon>
    </lineage>
</organism>
<evidence type="ECO:0000256" key="7">
    <source>
        <dbReference type="ARBA" id="ARBA00034000"/>
    </source>
</evidence>
<gene>
    <name evidence="12" type="ORF">HGK34_10750</name>
</gene>
<dbReference type="SUPFAM" id="SSF53955">
    <property type="entry name" value="Lysozyme-like"/>
    <property type="match status" value="1"/>
</dbReference>
<feature type="compositionally biased region" description="Gly residues" evidence="9">
    <location>
        <begin position="871"/>
        <end position="881"/>
    </location>
</feature>
<accession>A0ABS1LKK6</accession>
<evidence type="ECO:0000256" key="10">
    <source>
        <dbReference type="SAM" id="Phobius"/>
    </source>
</evidence>
<keyword evidence="10" id="KW-0812">Transmembrane</keyword>
<keyword evidence="1" id="KW-0121">Carboxypeptidase</keyword>
<dbReference type="SUPFAM" id="SSF56601">
    <property type="entry name" value="beta-lactamase/transpeptidase-like"/>
    <property type="match status" value="1"/>
</dbReference>